<dbReference type="Proteomes" id="UP000266841">
    <property type="component" value="Unassembled WGS sequence"/>
</dbReference>
<proteinExistence type="predicted"/>
<evidence type="ECO:0000313" key="2">
    <source>
        <dbReference type="EMBL" id="EJK44334.1"/>
    </source>
</evidence>
<feature type="region of interest" description="Disordered" evidence="1">
    <location>
        <begin position="474"/>
        <end position="562"/>
    </location>
</feature>
<dbReference type="AlphaFoldDB" id="K0R0L3"/>
<protein>
    <submittedName>
        <fullName evidence="2">Uncharacterized protein</fullName>
    </submittedName>
</protein>
<feature type="compositionally biased region" description="Basic and acidic residues" evidence="1">
    <location>
        <begin position="338"/>
        <end position="355"/>
    </location>
</feature>
<comment type="caution">
    <text evidence="2">The sequence shown here is derived from an EMBL/GenBank/DDBJ whole genome shotgun (WGS) entry which is preliminary data.</text>
</comment>
<sequence length="562" mass="61827">MKTARVNIGQGKIGPLQQRAWLVWLYHCLDRPSEIKFIDIRSWMYIPPALGTVDAPTTDMKTKKKYSCGIVPDKHDFECNVLHVTAALFAVEEAAYRTAAQKSQPRHFYFNHSMANLTTTSGHSGTGGSTMDSYTDLKNIILSLPGGRFLTGWNDYKREVPAAMSMRRGGDRYGITYALASLFVMYHNMVTDRLGMDDACSTKARMVARRVGLTDPRDGPACHPKPKAEEVLKEWSQKRRFKTFVMPTSAPPGRFKVERIQLRNQQPGYVTFVCLFQILISGNQWLNVDGSNLTRPPARYLARLGSLSTHTHDIARYRRAGRHRQPCLVVGPEGGTRTPDHSEGPRRDTRDREINRPSGEYPGRLAAKPAGHTTSREVKASPLNMATTSPRPDPRGSSLGDSIMERDRLCAQIWKLARAGHIPHIDPDEVPSMIGSPSSQLASEVDAARSASCLDDARFDEITAGCADEYRRFKDGARGGGAAAGGRRRRRPEAAAEKKPGSVAPEESEPLLERGLVVAGKRKRSASAKARSLASDGPAGEDGEGKEGGKGGGGVRRRRGRR</sequence>
<name>K0R0L3_THAOC</name>
<evidence type="ECO:0000256" key="1">
    <source>
        <dbReference type="SAM" id="MobiDB-lite"/>
    </source>
</evidence>
<reference evidence="2 3" key="1">
    <citation type="journal article" date="2012" name="Genome Biol.">
        <title>Genome and low-iron response of an oceanic diatom adapted to chronic iron limitation.</title>
        <authorList>
            <person name="Lommer M."/>
            <person name="Specht M."/>
            <person name="Roy A.S."/>
            <person name="Kraemer L."/>
            <person name="Andreson R."/>
            <person name="Gutowska M.A."/>
            <person name="Wolf J."/>
            <person name="Bergner S.V."/>
            <person name="Schilhabel M.B."/>
            <person name="Klostermeier U.C."/>
            <person name="Beiko R.G."/>
            <person name="Rosenstiel P."/>
            <person name="Hippler M."/>
            <person name="Laroche J."/>
        </authorList>
    </citation>
    <scope>NUCLEOTIDE SEQUENCE [LARGE SCALE GENOMIC DNA]</scope>
    <source>
        <strain evidence="2 3">CCMP1005</strain>
    </source>
</reference>
<keyword evidence="3" id="KW-1185">Reference proteome</keyword>
<gene>
    <name evidence="2" type="ORF">THAOC_37134</name>
</gene>
<feature type="region of interest" description="Disordered" evidence="1">
    <location>
        <begin position="323"/>
        <end position="401"/>
    </location>
</feature>
<organism evidence="2 3">
    <name type="scientific">Thalassiosira oceanica</name>
    <name type="common">Marine diatom</name>
    <dbReference type="NCBI Taxonomy" id="159749"/>
    <lineage>
        <taxon>Eukaryota</taxon>
        <taxon>Sar</taxon>
        <taxon>Stramenopiles</taxon>
        <taxon>Ochrophyta</taxon>
        <taxon>Bacillariophyta</taxon>
        <taxon>Coscinodiscophyceae</taxon>
        <taxon>Thalassiosirophycidae</taxon>
        <taxon>Thalassiosirales</taxon>
        <taxon>Thalassiosiraceae</taxon>
        <taxon>Thalassiosira</taxon>
    </lineage>
</organism>
<dbReference type="EMBL" id="AGNL01049828">
    <property type="protein sequence ID" value="EJK44334.1"/>
    <property type="molecule type" value="Genomic_DNA"/>
</dbReference>
<feature type="non-terminal residue" evidence="2">
    <location>
        <position position="562"/>
    </location>
</feature>
<evidence type="ECO:0000313" key="3">
    <source>
        <dbReference type="Proteomes" id="UP000266841"/>
    </source>
</evidence>
<accession>K0R0L3</accession>